<evidence type="ECO:0000313" key="2">
    <source>
        <dbReference type="EMBL" id="CAK0853000.1"/>
    </source>
</evidence>
<sequence>MEQSPIAARRHGSRSLFDPSPSSCGEGEEHQRLAAADAGTVPWRKWGPYVSERQWGTCREDYGSDGNSWAYLGFQEAHQAAYRWGEDGIAGFCDEEQRLCLSVAMWNGKDPILKERLFGLSGPQGNHGEDVKEMYYYLDATPTNSYLKMLYKYPQKAFPYDEIRRKSATLGCNDPEYELMDTGIFDDDRYFDVTIEYARGGIDDILLRVIATNRGPDNAELHVAPQAFFRNTWSWAEGAARPSMELAEGPRVLVRHGTLGEYHLFAEEGAEVMFCENESNVAALEDEGGALRPFDLAAAGDAPEAFAPPARGEGAATPGAAGACEEAAAAEAAAPAAQERRRLYQASGIIGPGPYKDAFHQRIVLGDEGAVSRRQGTKAGFYTRLNVPAGGSKTVRLRLSRDKLKEMQWLTSTPRSRLA</sequence>
<dbReference type="PANTHER" id="PTHR10412:SF10">
    <property type="entry name" value="GLYCOSYL HYDROLASE FAMILY 63 C-TERMINAL DOMAIN-CONTAINING PROTEIN"/>
    <property type="match status" value="1"/>
</dbReference>
<dbReference type="InterPro" id="IPR004888">
    <property type="entry name" value="Glycoside_hydrolase_63"/>
</dbReference>
<name>A0ABN9U5V9_9DINO</name>
<comment type="caution">
    <text evidence="2">The sequence shown here is derived from an EMBL/GenBank/DDBJ whole genome shotgun (WGS) entry which is preliminary data.</text>
</comment>
<evidence type="ECO:0000313" key="3">
    <source>
        <dbReference type="Proteomes" id="UP001189429"/>
    </source>
</evidence>
<accession>A0ABN9U5V9</accession>
<protein>
    <submittedName>
        <fullName evidence="2">Uncharacterized protein</fullName>
    </submittedName>
</protein>
<feature type="region of interest" description="Disordered" evidence="1">
    <location>
        <begin position="1"/>
        <end position="32"/>
    </location>
</feature>
<gene>
    <name evidence="2" type="ORF">PCOR1329_LOCUS44615</name>
</gene>
<proteinExistence type="predicted"/>
<dbReference type="EMBL" id="CAUYUJ010015363">
    <property type="protein sequence ID" value="CAK0853000.1"/>
    <property type="molecule type" value="Genomic_DNA"/>
</dbReference>
<dbReference type="Proteomes" id="UP001189429">
    <property type="component" value="Unassembled WGS sequence"/>
</dbReference>
<organism evidence="2 3">
    <name type="scientific">Prorocentrum cordatum</name>
    <dbReference type="NCBI Taxonomy" id="2364126"/>
    <lineage>
        <taxon>Eukaryota</taxon>
        <taxon>Sar</taxon>
        <taxon>Alveolata</taxon>
        <taxon>Dinophyceae</taxon>
        <taxon>Prorocentrales</taxon>
        <taxon>Prorocentraceae</taxon>
        <taxon>Prorocentrum</taxon>
    </lineage>
</organism>
<keyword evidence="3" id="KW-1185">Reference proteome</keyword>
<reference evidence="2" key="1">
    <citation type="submission" date="2023-10" db="EMBL/GenBank/DDBJ databases">
        <authorList>
            <person name="Chen Y."/>
            <person name="Shah S."/>
            <person name="Dougan E. K."/>
            <person name="Thang M."/>
            <person name="Chan C."/>
        </authorList>
    </citation>
    <scope>NUCLEOTIDE SEQUENCE [LARGE SCALE GENOMIC DNA]</scope>
</reference>
<evidence type="ECO:0000256" key="1">
    <source>
        <dbReference type="SAM" id="MobiDB-lite"/>
    </source>
</evidence>
<dbReference type="PANTHER" id="PTHR10412">
    <property type="entry name" value="MANNOSYL-OLIGOSACCHARIDE GLUCOSIDASE"/>
    <property type="match status" value="1"/>
</dbReference>